<accession>A0A7U2NQC6</accession>
<feature type="domain" description="Microbial-type PARG catalytic" evidence="2">
    <location>
        <begin position="53"/>
        <end position="142"/>
    </location>
</feature>
<sequence>MLDLQTRRKICEDTITRSASIASSTPGGSLSSHFIPSQLPPLSKSHANYPNLTLAPITVHNSDTFALARTLPPGSKTAVLNLASNYEPGGGWRYTLSATQEEALCYSSTLYATLKAEWYPWANLGVESCKGIYSPGVVVFKDTLENNCVYLPEPHVLGVITVAAPCQPALTPDGQGFANETDLNDLRERILLILRMAAENGARSLVLGAMGCGAYGCPPELVAREMKGMIEQQEFEGWFERIVFAVYAAGRVGKGNLEVFKEVFR</sequence>
<evidence type="ECO:0000259" key="1">
    <source>
        <dbReference type="Pfam" id="PF01661"/>
    </source>
</evidence>
<dbReference type="InterPro" id="IPR002589">
    <property type="entry name" value="Macro_dom"/>
</dbReference>
<evidence type="ECO:0000313" key="3">
    <source>
        <dbReference type="EMBL" id="QRD06554.1"/>
    </source>
</evidence>
<dbReference type="OMA" id="AHRDPFY"/>
<dbReference type="InterPro" id="IPR019261">
    <property type="entry name" value="PARG_cat_microbial"/>
</dbReference>
<reference evidence="4" key="1">
    <citation type="journal article" date="2021" name="BMC Genomics">
        <title>Chromosome-level genome assembly and manually-curated proteome of model necrotroph Parastagonospora nodorum Sn15 reveals a genome-wide trove of candidate effector homologs, and redundancy of virulence-related functions within an accessory chromosome.</title>
        <authorList>
            <person name="Bertazzoni S."/>
            <person name="Jones D.A.B."/>
            <person name="Phan H.T."/>
            <person name="Tan K.-C."/>
            <person name="Hane J.K."/>
        </authorList>
    </citation>
    <scope>NUCLEOTIDE SEQUENCE [LARGE SCALE GENOMIC DNA]</scope>
    <source>
        <strain evidence="4">SN15 / ATCC MYA-4574 / FGSC 10173)</strain>
    </source>
</reference>
<dbReference type="EMBL" id="CP069042">
    <property type="protein sequence ID" value="QRD06554.1"/>
    <property type="molecule type" value="Genomic_DNA"/>
</dbReference>
<name>A0A7U2NQC6_PHANO</name>
<dbReference type="InterPro" id="IPR043472">
    <property type="entry name" value="Macro_dom-like"/>
</dbReference>
<dbReference type="RefSeq" id="XP_001802157.1">
    <property type="nucleotide sequence ID" value="XM_001802105.1"/>
</dbReference>
<dbReference type="NCBIfam" id="TIGR02452">
    <property type="entry name" value="TIGR02452 family protein"/>
    <property type="match status" value="1"/>
</dbReference>
<dbReference type="Pfam" id="PF10021">
    <property type="entry name" value="PARG_cat_microb"/>
    <property type="match status" value="1"/>
</dbReference>
<dbReference type="SUPFAM" id="SSF52949">
    <property type="entry name" value="Macro domain-like"/>
    <property type="match status" value="1"/>
</dbReference>
<protein>
    <recommendedName>
        <fullName evidence="5">Microbial-type PARG catalytic domain-containing protein</fullName>
    </recommendedName>
</protein>
<dbReference type="PANTHER" id="PTHR35596:SF1">
    <property type="entry name" value="MICROBIAL-TYPE PARG CATALYTIC DOMAIN-CONTAINING PROTEIN"/>
    <property type="match status" value="1"/>
</dbReference>
<dbReference type="InterPro" id="IPR012664">
    <property type="entry name" value="CHP02452"/>
</dbReference>
<dbReference type="PANTHER" id="PTHR35596">
    <property type="entry name" value="DUF2263 DOMAIN-CONTAINING PROTEIN"/>
    <property type="match status" value="1"/>
</dbReference>
<evidence type="ECO:0008006" key="5">
    <source>
        <dbReference type="Google" id="ProtNLM"/>
    </source>
</evidence>
<organism evidence="3 4">
    <name type="scientific">Phaeosphaeria nodorum (strain SN15 / ATCC MYA-4574 / FGSC 10173)</name>
    <name type="common">Glume blotch fungus</name>
    <name type="synonym">Parastagonospora nodorum</name>
    <dbReference type="NCBI Taxonomy" id="321614"/>
    <lineage>
        <taxon>Eukaryota</taxon>
        <taxon>Fungi</taxon>
        <taxon>Dikarya</taxon>
        <taxon>Ascomycota</taxon>
        <taxon>Pezizomycotina</taxon>
        <taxon>Dothideomycetes</taxon>
        <taxon>Pleosporomycetidae</taxon>
        <taxon>Pleosporales</taxon>
        <taxon>Pleosporineae</taxon>
        <taxon>Phaeosphaeriaceae</taxon>
        <taxon>Parastagonospora</taxon>
    </lineage>
</organism>
<gene>
    <name evidence="3" type="ORF">JI435_119220</name>
</gene>
<dbReference type="KEGG" id="pno:SNOG_11922"/>
<dbReference type="OrthoDB" id="9985428at2759"/>
<proteinExistence type="predicted"/>
<evidence type="ECO:0000259" key="2">
    <source>
        <dbReference type="Pfam" id="PF10021"/>
    </source>
</evidence>
<dbReference type="Pfam" id="PF01661">
    <property type="entry name" value="Macro"/>
    <property type="match status" value="1"/>
</dbReference>
<feature type="domain" description="Macro" evidence="1">
    <location>
        <begin position="178"/>
        <end position="224"/>
    </location>
</feature>
<keyword evidence="4" id="KW-1185">Reference proteome</keyword>
<dbReference type="Gene3D" id="3.40.220.10">
    <property type="entry name" value="Leucine Aminopeptidase, subunit E, domain 1"/>
    <property type="match status" value="1"/>
</dbReference>
<dbReference type="VEuPathDB" id="FungiDB:JI435_119220"/>
<dbReference type="Proteomes" id="UP000663193">
    <property type="component" value="Chromosome 20"/>
</dbReference>
<dbReference type="PIRSF" id="PIRSF014899">
    <property type="entry name" value="UCP014899"/>
    <property type="match status" value="1"/>
</dbReference>
<dbReference type="AlphaFoldDB" id="A0A7U2NQC6"/>
<evidence type="ECO:0000313" key="4">
    <source>
        <dbReference type="Proteomes" id="UP000663193"/>
    </source>
</evidence>